<dbReference type="Gramene" id="RZC56929">
    <property type="protein sequence ID" value="RZC56929"/>
    <property type="gene ID" value="C5167_015788"/>
</dbReference>
<protein>
    <submittedName>
        <fullName evidence="1">Uncharacterized protein</fullName>
    </submittedName>
</protein>
<dbReference type="EMBL" id="CM010717">
    <property type="protein sequence ID" value="RZC56929.1"/>
    <property type="molecule type" value="Genomic_DNA"/>
</dbReference>
<dbReference type="AlphaFoldDB" id="A0A4Y7JB30"/>
<reference evidence="1 2" key="1">
    <citation type="journal article" date="2018" name="Science">
        <title>The opium poppy genome and morphinan production.</title>
        <authorList>
            <person name="Guo L."/>
            <person name="Winzer T."/>
            <person name="Yang X."/>
            <person name="Li Y."/>
            <person name="Ning Z."/>
            <person name="He Z."/>
            <person name="Teodor R."/>
            <person name="Lu Y."/>
            <person name="Bowser T.A."/>
            <person name="Graham I.A."/>
            <person name="Ye K."/>
        </authorList>
    </citation>
    <scope>NUCLEOTIDE SEQUENCE [LARGE SCALE GENOMIC DNA]</scope>
    <source>
        <strain evidence="2">cv. HN1</strain>
        <tissue evidence="1">Leaves</tissue>
    </source>
</reference>
<dbReference type="Proteomes" id="UP000316621">
    <property type="component" value="Chromosome 3"/>
</dbReference>
<sequence length="55" mass="6302">MPKRWCEPSPKRPWAKPWANSLVKQSVSKNRHMPFGPVGRIDPKPILVIADRGIQ</sequence>
<organism evidence="1 2">
    <name type="scientific">Papaver somniferum</name>
    <name type="common">Opium poppy</name>
    <dbReference type="NCBI Taxonomy" id="3469"/>
    <lineage>
        <taxon>Eukaryota</taxon>
        <taxon>Viridiplantae</taxon>
        <taxon>Streptophyta</taxon>
        <taxon>Embryophyta</taxon>
        <taxon>Tracheophyta</taxon>
        <taxon>Spermatophyta</taxon>
        <taxon>Magnoliopsida</taxon>
        <taxon>Ranunculales</taxon>
        <taxon>Papaveraceae</taxon>
        <taxon>Papaveroideae</taxon>
        <taxon>Papaver</taxon>
    </lineage>
</organism>
<name>A0A4Y7JB30_PAPSO</name>
<evidence type="ECO:0000313" key="1">
    <source>
        <dbReference type="EMBL" id="RZC56929.1"/>
    </source>
</evidence>
<proteinExistence type="predicted"/>
<evidence type="ECO:0000313" key="2">
    <source>
        <dbReference type="Proteomes" id="UP000316621"/>
    </source>
</evidence>
<accession>A0A4Y7JB30</accession>
<gene>
    <name evidence="1" type="ORF">C5167_015788</name>
</gene>
<keyword evidence="2" id="KW-1185">Reference proteome</keyword>